<dbReference type="Gene3D" id="3.90.70.10">
    <property type="entry name" value="Cysteine proteinases"/>
    <property type="match status" value="1"/>
</dbReference>
<dbReference type="EMBL" id="NNAY01001009">
    <property type="protein sequence ID" value="OXU25501.1"/>
    <property type="molecule type" value="Genomic_DNA"/>
</dbReference>
<keyword evidence="8" id="KW-0472">Membrane</keyword>
<dbReference type="Pfam" id="PF00443">
    <property type="entry name" value="UCH"/>
    <property type="match status" value="1"/>
</dbReference>
<evidence type="ECO:0000256" key="4">
    <source>
        <dbReference type="ARBA" id="ARBA00022670"/>
    </source>
</evidence>
<protein>
    <recommendedName>
        <fullName evidence="3">ubiquitinyl hydrolase 1</fullName>
        <ecNumber evidence="3">3.4.19.12</ecNumber>
    </recommendedName>
</protein>
<feature type="domain" description="USP" evidence="9">
    <location>
        <begin position="37"/>
        <end position="476"/>
    </location>
</feature>
<evidence type="ECO:0000256" key="1">
    <source>
        <dbReference type="ARBA" id="ARBA00000707"/>
    </source>
</evidence>
<dbReference type="InterPro" id="IPR038765">
    <property type="entry name" value="Papain-like_cys_pep_sf"/>
</dbReference>
<dbReference type="PROSITE" id="PS50235">
    <property type="entry name" value="USP_3"/>
    <property type="match status" value="1"/>
</dbReference>
<dbReference type="GO" id="GO:0005829">
    <property type="term" value="C:cytosol"/>
    <property type="evidence" value="ECO:0007669"/>
    <property type="project" value="TreeGrafter"/>
</dbReference>
<dbReference type="PANTHER" id="PTHR24006:SF888">
    <property type="entry name" value="UBIQUITIN CARBOXYL-TERMINAL HYDROLASE 30"/>
    <property type="match status" value="1"/>
</dbReference>
<keyword evidence="8" id="KW-1133">Transmembrane helix</keyword>
<dbReference type="CDD" id="cd02257">
    <property type="entry name" value="Peptidase_C19"/>
    <property type="match status" value="1"/>
</dbReference>
<dbReference type="OrthoDB" id="2248014at2759"/>
<evidence type="ECO:0000256" key="6">
    <source>
        <dbReference type="ARBA" id="ARBA00022801"/>
    </source>
</evidence>
<dbReference type="InterPro" id="IPR050164">
    <property type="entry name" value="Peptidase_C19"/>
</dbReference>
<dbReference type="InterPro" id="IPR028889">
    <property type="entry name" value="USP"/>
</dbReference>
<dbReference type="PROSITE" id="PS00973">
    <property type="entry name" value="USP_2"/>
    <property type="match status" value="1"/>
</dbReference>
<sequence length="482" mass="53382">MDVDKISVFTAVGFALAVGAFVLWGPSPRPRRKGQVVGIKNLGYTCFLNSLLQSLAACPAFIEWLRRRQEDVKGESFTSSLMLVTDKINGFTDDMFGSVRPVEVITSLGPLWNFAPGHQDAHELFHVFLSALQAELQTACRKGCLSDALPKAPLVITDIKGSGDPVNLRSVSCNDIASANERCEVPRETNKNLSNHVVTYAQSITNVSASMTSIKPGIILARSSEIISKIIGESGDDGDSLRPWSSMCAIPSQNTTPSFSNKVHPFSGLLTSQLICTECEWKSPVHFDKLESVSLPLPPVTDGFMWNRLTLVDLLSRLVSKEVINDVQCDGCNNRCAAYKTLTFGKLPRCLCLHIPRTTWSSSGKPIKRDDPVIFNEALILDPFTYTDTKRKNTQSQGSLHSMALLNGQSLQRGKHKYYLYAVIEHRGPVDAGHFVCYRRGNRPGQWLYTSDTIVQKTTLEDVLSASPYLLFYERAVTRDQE</sequence>
<keyword evidence="11" id="KW-1185">Reference proteome</keyword>
<evidence type="ECO:0000256" key="2">
    <source>
        <dbReference type="ARBA" id="ARBA00009085"/>
    </source>
</evidence>
<keyword evidence="5" id="KW-0833">Ubl conjugation pathway</keyword>
<organism evidence="10 11">
    <name type="scientific">Trichomalopsis sarcophagae</name>
    <dbReference type="NCBI Taxonomy" id="543379"/>
    <lineage>
        <taxon>Eukaryota</taxon>
        <taxon>Metazoa</taxon>
        <taxon>Ecdysozoa</taxon>
        <taxon>Arthropoda</taxon>
        <taxon>Hexapoda</taxon>
        <taxon>Insecta</taxon>
        <taxon>Pterygota</taxon>
        <taxon>Neoptera</taxon>
        <taxon>Endopterygota</taxon>
        <taxon>Hymenoptera</taxon>
        <taxon>Apocrita</taxon>
        <taxon>Proctotrupomorpha</taxon>
        <taxon>Chalcidoidea</taxon>
        <taxon>Pteromalidae</taxon>
        <taxon>Pteromalinae</taxon>
        <taxon>Trichomalopsis</taxon>
    </lineage>
</organism>
<evidence type="ECO:0000259" key="9">
    <source>
        <dbReference type="PROSITE" id="PS50235"/>
    </source>
</evidence>
<dbReference type="Proteomes" id="UP000215335">
    <property type="component" value="Unassembled WGS sequence"/>
</dbReference>
<evidence type="ECO:0000313" key="11">
    <source>
        <dbReference type="Proteomes" id="UP000215335"/>
    </source>
</evidence>
<dbReference type="EC" id="3.4.19.12" evidence="3"/>
<keyword evidence="7" id="KW-0788">Thiol protease</keyword>
<gene>
    <name evidence="10" type="ORF">TSAR_000311</name>
</gene>
<keyword evidence="6" id="KW-0378">Hydrolase</keyword>
<evidence type="ECO:0000256" key="5">
    <source>
        <dbReference type="ARBA" id="ARBA00022786"/>
    </source>
</evidence>
<evidence type="ECO:0000256" key="3">
    <source>
        <dbReference type="ARBA" id="ARBA00012759"/>
    </source>
</evidence>
<evidence type="ECO:0000313" key="10">
    <source>
        <dbReference type="EMBL" id="OXU25501.1"/>
    </source>
</evidence>
<dbReference type="SUPFAM" id="SSF54001">
    <property type="entry name" value="Cysteine proteinases"/>
    <property type="match status" value="1"/>
</dbReference>
<evidence type="ECO:0000256" key="7">
    <source>
        <dbReference type="ARBA" id="ARBA00022807"/>
    </source>
</evidence>
<keyword evidence="8" id="KW-0812">Transmembrane</keyword>
<dbReference type="STRING" id="543379.A0A232F413"/>
<keyword evidence="4" id="KW-0645">Protease</keyword>
<comment type="similarity">
    <text evidence="2">Belongs to the peptidase C19 family.</text>
</comment>
<accession>A0A232F413</accession>
<proteinExistence type="inferred from homology"/>
<dbReference type="InterPro" id="IPR001394">
    <property type="entry name" value="Peptidase_C19_UCH"/>
</dbReference>
<evidence type="ECO:0000256" key="8">
    <source>
        <dbReference type="SAM" id="Phobius"/>
    </source>
</evidence>
<dbReference type="GO" id="GO:0016579">
    <property type="term" value="P:protein deubiquitination"/>
    <property type="evidence" value="ECO:0007669"/>
    <property type="project" value="InterPro"/>
</dbReference>
<dbReference type="AlphaFoldDB" id="A0A232F413"/>
<name>A0A232F413_9HYME</name>
<comment type="catalytic activity">
    <reaction evidence="1">
        <text>Thiol-dependent hydrolysis of ester, thioester, amide, peptide and isopeptide bonds formed by the C-terminal Gly of ubiquitin (a 76-residue protein attached to proteins as an intracellular targeting signal).</text>
        <dbReference type="EC" id="3.4.19.12"/>
    </reaction>
</comment>
<dbReference type="GO" id="GO:0005634">
    <property type="term" value="C:nucleus"/>
    <property type="evidence" value="ECO:0007669"/>
    <property type="project" value="TreeGrafter"/>
</dbReference>
<feature type="transmembrane region" description="Helical" evidence="8">
    <location>
        <begin position="6"/>
        <end position="25"/>
    </location>
</feature>
<comment type="caution">
    <text evidence="10">The sequence shown here is derived from an EMBL/GenBank/DDBJ whole genome shotgun (WGS) entry which is preliminary data.</text>
</comment>
<dbReference type="PANTHER" id="PTHR24006">
    <property type="entry name" value="UBIQUITIN CARBOXYL-TERMINAL HYDROLASE"/>
    <property type="match status" value="1"/>
</dbReference>
<dbReference type="InterPro" id="IPR018200">
    <property type="entry name" value="USP_CS"/>
</dbReference>
<dbReference type="GO" id="GO:0004843">
    <property type="term" value="F:cysteine-type deubiquitinase activity"/>
    <property type="evidence" value="ECO:0007669"/>
    <property type="project" value="UniProtKB-EC"/>
</dbReference>
<reference evidence="10 11" key="1">
    <citation type="journal article" date="2017" name="Curr. Biol.">
        <title>The Evolution of Venom by Co-option of Single-Copy Genes.</title>
        <authorList>
            <person name="Martinson E.O."/>
            <person name="Mrinalini"/>
            <person name="Kelkar Y.D."/>
            <person name="Chang C.H."/>
            <person name="Werren J.H."/>
        </authorList>
    </citation>
    <scope>NUCLEOTIDE SEQUENCE [LARGE SCALE GENOMIC DNA]</scope>
    <source>
        <strain evidence="10 11">Alberta</strain>
        <tissue evidence="10">Whole body</tissue>
    </source>
</reference>
<dbReference type="GO" id="GO:0006508">
    <property type="term" value="P:proteolysis"/>
    <property type="evidence" value="ECO:0007669"/>
    <property type="project" value="UniProtKB-KW"/>
</dbReference>